<sequence>MRGLETLVERLNNKTVSFSWVVSGLGCNVFLAPTSQKGSPFFVRFRTGQPLGYLSSLPLFALSHHFVVGLAADRVYPETVFRKYALLGDDIVIGDPKVASVYREMMAELGVKISLPKSLVSSRGSMEFAKRFCSWSRDLSPVSVQMIRAARFSVATMAVLNHIGCQNL</sequence>
<gene>
    <name evidence="1" type="ORF">Ddye_011158</name>
</gene>
<dbReference type="InterPro" id="IPR008686">
    <property type="entry name" value="RNA_pol_mitovir"/>
</dbReference>
<comment type="caution">
    <text evidence="1">The sequence shown here is derived from an EMBL/GenBank/DDBJ whole genome shotgun (WGS) entry which is preliminary data.</text>
</comment>
<dbReference type="Pfam" id="PF05919">
    <property type="entry name" value="Mitovir_RNA_pol"/>
    <property type="match status" value="1"/>
</dbReference>
<dbReference type="Proteomes" id="UP001280121">
    <property type="component" value="Unassembled WGS sequence"/>
</dbReference>
<accession>A0AAE0CNY2</accession>
<dbReference type="PROSITE" id="PS51257">
    <property type="entry name" value="PROKAR_LIPOPROTEIN"/>
    <property type="match status" value="1"/>
</dbReference>
<keyword evidence="2" id="KW-1185">Reference proteome</keyword>
<evidence type="ECO:0000313" key="1">
    <source>
        <dbReference type="EMBL" id="KAK2658106.1"/>
    </source>
</evidence>
<evidence type="ECO:0000313" key="2">
    <source>
        <dbReference type="Proteomes" id="UP001280121"/>
    </source>
</evidence>
<name>A0AAE0CNY2_9ROSI</name>
<dbReference type="EMBL" id="JANJYI010000003">
    <property type="protein sequence ID" value="KAK2658106.1"/>
    <property type="molecule type" value="Genomic_DNA"/>
</dbReference>
<protein>
    <submittedName>
        <fullName evidence="1">Uncharacterized protein</fullName>
    </submittedName>
</protein>
<dbReference type="InterPro" id="IPR043502">
    <property type="entry name" value="DNA/RNA_pol_sf"/>
</dbReference>
<proteinExistence type="predicted"/>
<dbReference type="PANTHER" id="PTHR34456:SF9">
    <property type="entry name" value="MITOVIRUS RNA-DEPENDENT RNA POLYMERASE"/>
    <property type="match status" value="1"/>
</dbReference>
<dbReference type="PANTHER" id="PTHR34456">
    <property type="entry name" value="MITOVIRUS RNA-DEPENDENT RNA POLYMERASE"/>
    <property type="match status" value="1"/>
</dbReference>
<organism evidence="1 2">
    <name type="scientific">Dipteronia dyeriana</name>
    <dbReference type="NCBI Taxonomy" id="168575"/>
    <lineage>
        <taxon>Eukaryota</taxon>
        <taxon>Viridiplantae</taxon>
        <taxon>Streptophyta</taxon>
        <taxon>Embryophyta</taxon>
        <taxon>Tracheophyta</taxon>
        <taxon>Spermatophyta</taxon>
        <taxon>Magnoliopsida</taxon>
        <taxon>eudicotyledons</taxon>
        <taxon>Gunneridae</taxon>
        <taxon>Pentapetalae</taxon>
        <taxon>rosids</taxon>
        <taxon>malvids</taxon>
        <taxon>Sapindales</taxon>
        <taxon>Sapindaceae</taxon>
        <taxon>Hippocastanoideae</taxon>
        <taxon>Acereae</taxon>
        <taxon>Dipteronia</taxon>
    </lineage>
</organism>
<dbReference type="AlphaFoldDB" id="A0AAE0CNY2"/>
<dbReference type="SUPFAM" id="SSF56672">
    <property type="entry name" value="DNA/RNA polymerases"/>
    <property type="match status" value="1"/>
</dbReference>
<reference evidence="1" key="1">
    <citation type="journal article" date="2023" name="Plant J.">
        <title>Genome sequences and population genomics provide insights into the demographic history, inbreeding, and mutation load of two 'living fossil' tree species of Dipteronia.</title>
        <authorList>
            <person name="Feng Y."/>
            <person name="Comes H.P."/>
            <person name="Chen J."/>
            <person name="Zhu S."/>
            <person name="Lu R."/>
            <person name="Zhang X."/>
            <person name="Li P."/>
            <person name="Qiu J."/>
            <person name="Olsen K.M."/>
            <person name="Qiu Y."/>
        </authorList>
    </citation>
    <scope>NUCLEOTIDE SEQUENCE</scope>
    <source>
        <strain evidence="1">KIB01</strain>
    </source>
</reference>